<evidence type="ECO:0000313" key="7">
    <source>
        <dbReference type="Proteomes" id="UP001161017"/>
    </source>
</evidence>
<feature type="region of interest" description="Disordered" evidence="5">
    <location>
        <begin position="37"/>
        <end position="101"/>
    </location>
</feature>
<evidence type="ECO:0000256" key="5">
    <source>
        <dbReference type="SAM" id="MobiDB-lite"/>
    </source>
</evidence>
<evidence type="ECO:0000256" key="2">
    <source>
        <dbReference type="ARBA" id="ARBA00022723"/>
    </source>
</evidence>
<feature type="compositionally biased region" description="Polar residues" evidence="5">
    <location>
        <begin position="267"/>
        <end position="277"/>
    </location>
</feature>
<dbReference type="PANTHER" id="PTHR10720">
    <property type="entry name" value="HEME OXYGENASE"/>
    <property type="match status" value="1"/>
</dbReference>
<dbReference type="PANTHER" id="PTHR10720:SF0">
    <property type="entry name" value="HEME OXYGENASE"/>
    <property type="match status" value="1"/>
</dbReference>
<evidence type="ECO:0000256" key="4">
    <source>
        <dbReference type="SAM" id="Coils"/>
    </source>
</evidence>
<dbReference type="InterPro" id="IPR002051">
    <property type="entry name" value="Haem_Oase"/>
</dbReference>
<feature type="region of interest" description="Disordered" evidence="5">
    <location>
        <begin position="1"/>
        <end position="25"/>
    </location>
</feature>
<dbReference type="GO" id="GO:0006788">
    <property type="term" value="P:heme oxidation"/>
    <property type="evidence" value="ECO:0007669"/>
    <property type="project" value="InterPro"/>
</dbReference>
<dbReference type="AlphaFoldDB" id="A0AA43TS65"/>
<sequence length="462" mass="50009">MLATRPSALSQSDIRDPSSSSLSSLALSSAPSALTFFPTLLTPPCSPPLESQAQPSDEGPITDSASRIPSSTPPASSMRHDPPPLTLPEPSPPLTPPPQASLSAQINLATRPVHTRLNRRILGLLPLALPPHAETPELYVQGMEAVRDIYGALEGTVRRAREDCSGVNDSSDKTGRNSRDDCSADFNERISSHRNPGCNLDRQDEEGVLGKPRVDLNGLDLTGLLGRATRLENDLLELKRRIASTDLRFPDSPFSNNPSPTNTASADITSQPYPTQKDQPRGAKQKPPALAALTHRIHSLSSSEVGTQHQHLLLAPLHQFTLALFNGGRHIRRRLLSTSSSFWSPPPACHSSTPASSILPAPSPFTLATTSHPSPLFTIQEVHQEDEDGGTADNVLTFWHIPDRDEEDVKSGFKRTFELVAAGLASWERDEVVAEAVSVMQMLECVVEEIVMDVEMGAKFEG</sequence>
<gene>
    <name evidence="6" type="ORF">OHK93_008775</name>
</gene>
<keyword evidence="1" id="KW-0349">Heme</keyword>
<feature type="region of interest" description="Disordered" evidence="5">
    <location>
        <begin position="248"/>
        <end position="287"/>
    </location>
</feature>
<dbReference type="CDD" id="cd19165">
    <property type="entry name" value="HemeO"/>
    <property type="match status" value="1"/>
</dbReference>
<feature type="compositionally biased region" description="Polar residues" evidence="5">
    <location>
        <begin position="63"/>
        <end position="75"/>
    </location>
</feature>
<dbReference type="EMBL" id="JAPUFD010000009">
    <property type="protein sequence ID" value="MDI1489496.1"/>
    <property type="molecule type" value="Genomic_DNA"/>
</dbReference>
<keyword evidence="7" id="KW-1185">Reference proteome</keyword>
<comment type="caution">
    <text evidence="6">The sequence shown here is derived from an EMBL/GenBank/DDBJ whole genome shotgun (WGS) entry which is preliminary data.</text>
</comment>
<dbReference type="GO" id="GO:0046872">
    <property type="term" value="F:metal ion binding"/>
    <property type="evidence" value="ECO:0007669"/>
    <property type="project" value="UniProtKB-KW"/>
</dbReference>
<evidence type="ECO:0000313" key="6">
    <source>
        <dbReference type="EMBL" id="MDI1489496.1"/>
    </source>
</evidence>
<organism evidence="6 7">
    <name type="scientific">Ramalina farinacea</name>
    <dbReference type="NCBI Taxonomy" id="258253"/>
    <lineage>
        <taxon>Eukaryota</taxon>
        <taxon>Fungi</taxon>
        <taxon>Dikarya</taxon>
        <taxon>Ascomycota</taxon>
        <taxon>Pezizomycotina</taxon>
        <taxon>Lecanoromycetes</taxon>
        <taxon>OSLEUM clade</taxon>
        <taxon>Lecanoromycetidae</taxon>
        <taxon>Lecanorales</taxon>
        <taxon>Lecanorineae</taxon>
        <taxon>Ramalinaceae</taxon>
        <taxon>Ramalina</taxon>
    </lineage>
</organism>
<dbReference type="Gene3D" id="1.20.910.10">
    <property type="entry name" value="Heme oxygenase-like"/>
    <property type="match status" value="1"/>
</dbReference>
<feature type="coiled-coil region" evidence="4">
    <location>
        <begin position="221"/>
        <end position="248"/>
    </location>
</feature>
<feature type="compositionally biased region" description="Low complexity" evidence="5">
    <location>
        <begin position="250"/>
        <end position="266"/>
    </location>
</feature>
<keyword evidence="4" id="KW-0175">Coiled coil</keyword>
<evidence type="ECO:0000256" key="3">
    <source>
        <dbReference type="ARBA" id="ARBA00023004"/>
    </source>
</evidence>
<evidence type="ECO:0000256" key="1">
    <source>
        <dbReference type="ARBA" id="ARBA00022617"/>
    </source>
</evidence>
<dbReference type="GO" id="GO:0004392">
    <property type="term" value="F:heme oxygenase (decyclizing) activity"/>
    <property type="evidence" value="ECO:0007669"/>
    <property type="project" value="InterPro"/>
</dbReference>
<proteinExistence type="predicted"/>
<dbReference type="InterPro" id="IPR016084">
    <property type="entry name" value="Haem_Oase-like_multi-hlx"/>
</dbReference>
<dbReference type="SUPFAM" id="SSF48613">
    <property type="entry name" value="Heme oxygenase-like"/>
    <property type="match status" value="1"/>
</dbReference>
<protein>
    <submittedName>
        <fullName evidence="6">Uncharacterized protein</fullName>
    </submittedName>
</protein>
<reference evidence="6" key="1">
    <citation type="journal article" date="2023" name="Genome Biol. Evol.">
        <title>First Whole Genome Sequence and Flow Cytometry Genome Size Data for the Lichen-Forming Fungus Ramalina farinacea (Ascomycota).</title>
        <authorList>
            <person name="Llewellyn T."/>
            <person name="Mian S."/>
            <person name="Hill R."/>
            <person name="Leitch I.J."/>
            <person name="Gaya E."/>
        </authorList>
    </citation>
    <scope>NUCLEOTIDE SEQUENCE</scope>
    <source>
        <strain evidence="6">LIQ254RAFAR</strain>
    </source>
</reference>
<feature type="region of interest" description="Disordered" evidence="5">
    <location>
        <begin position="162"/>
        <end position="182"/>
    </location>
</feature>
<dbReference type="Proteomes" id="UP001161017">
    <property type="component" value="Unassembled WGS sequence"/>
</dbReference>
<accession>A0AA43TS65</accession>
<keyword evidence="2" id="KW-0479">Metal-binding</keyword>
<feature type="compositionally biased region" description="Pro residues" evidence="5">
    <location>
        <begin position="83"/>
        <end position="99"/>
    </location>
</feature>
<keyword evidence="3" id="KW-0408">Iron</keyword>
<name>A0AA43TS65_9LECA</name>